<dbReference type="GeneID" id="14903244"/>
<dbReference type="EC" id="2.3.1.48" evidence="8"/>
<dbReference type="Pfam" id="PF00400">
    <property type="entry name" value="WD40"/>
    <property type="match status" value="3"/>
</dbReference>
<keyword evidence="4" id="KW-0156">Chromatin regulator</keyword>
<dbReference type="STRING" id="857967.G0R5S2"/>
<evidence type="ECO:0000313" key="9">
    <source>
        <dbReference type="Proteomes" id="UP000008983"/>
    </source>
</evidence>
<dbReference type="PANTHER" id="PTHR22850">
    <property type="entry name" value="WD40 REPEAT FAMILY"/>
    <property type="match status" value="1"/>
</dbReference>
<evidence type="ECO:0000256" key="5">
    <source>
        <dbReference type="ARBA" id="ARBA00023242"/>
    </source>
</evidence>
<sequence>MNFNEKQQKWKLYNPYLYDYILDNNLDWPCTTCQWGPVIQQNSQYIKQNIFFACRTDGTYIEQENSWQKQPSQLIVAQIDIPQHGKCFNQELRNVYLQENLKKHTNLKIKQIIIHPGDANIMKKCLLNNKIIATKNDSGFIFIWDLDKHKNQPQFNNTKYANIPEIKLIGHSTKSPSFALSWAKNSYRIASGGKDLAILIWDIENYQTRLSNNYLLNKRELNHIGNQNEQFKLKNNITLLGHTEMIEDISFSPNKKDVLVSVGDDKKLLLWDLRVSHEKQQEVNDLHNDDINCVDWSIPNEFYIATGSSDGTACVMDIRNYKKIVTIKTNNEQILNEELSQYSVMSIKFAPFKGNYLSIGSDNLYIYDLNNLQIDYEQNLYKPLLTHFGQKGVINDLDWNTESDWSIMSTCQEFDHDNSGGGSLQIFRPLDLIYLPEDEAAKNLNIFQMMILLKNKKNRIKNDVLQVIIFLRDLSLF</sequence>
<accession>G0R5S2</accession>
<protein>
    <submittedName>
        <fullName evidence="8">WD repeat protein</fullName>
        <ecNumber evidence="8">2.3.1.48</ecNumber>
    </submittedName>
</protein>
<dbReference type="GO" id="GO:0005634">
    <property type="term" value="C:nucleus"/>
    <property type="evidence" value="ECO:0007669"/>
    <property type="project" value="UniProtKB-SubCell"/>
</dbReference>
<dbReference type="OMA" id="VQWCPDR"/>
<dbReference type="InterPro" id="IPR001680">
    <property type="entry name" value="WD40_rpt"/>
</dbReference>
<dbReference type="InterPro" id="IPR036322">
    <property type="entry name" value="WD40_repeat_dom_sf"/>
</dbReference>
<evidence type="ECO:0000256" key="6">
    <source>
        <dbReference type="PROSITE-ProRule" id="PRU00221"/>
    </source>
</evidence>
<dbReference type="InParanoid" id="G0R5S2"/>
<evidence type="ECO:0000256" key="2">
    <source>
        <dbReference type="ARBA" id="ARBA00022574"/>
    </source>
</evidence>
<proteinExistence type="predicted"/>
<evidence type="ECO:0000256" key="1">
    <source>
        <dbReference type="ARBA" id="ARBA00004123"/>
    </source>
</evidence>
<dbReference type="RefSeq" id="XP_004024064.1">
    <property type="nucleotide sequence ID" value="XM_004024015.1"/>
</dbReference>
<dbReference type="InterPro" id="IPR019775">
    <property type="entry name" value="WD40_repeat_CS"/>
</dbReference>
<keyword evidence="3" id="KW-0677">Repeat</keyword>
<organism evidence="8 9">
    <name type="scientific">Ichthyophthirius multifiliis</name>
    <name type="common">White spot disease agent</name>
    <name type="synonym">Ich</name>
    <dbReference type="NCBI Taxonomy" id="5932"/>
    <lineage>
        <taxon>Eukaryota</taxon>
        <taxon>Sar</taxon>
        <taxon>Alveolata</taxon>
        <taxon>Ciliophora</taxon>
        <taxon>Intramacronucleata</taxon>
        <taxon>Oligohymenophorea</taxon>
        <taxon>Hymenostomatida</taxon>
        <taxon>Ophryoglenina</taxon>
        <taxon>Ichthyophthirius</taxon>
    </lineage>
</organism>
<dbReference type="Gene3D" id="2.130.10.10">
    <property type="entry name" value="YVTN repeat-like/Quinoprotein amine dehydrogenase"/>
    <property type="match status" value="1"/>
</dbReference>
<dbReference type="AlphaFoldDB" id="G0R5S2"/>
<keyword evidence="9" id="KW-1185">Reference proteome</keyword>
<keyword evidence="2 6" id="KW-0853">WD repeat</keyword>
<dbReference type="eggNOG" id="KOG0264">
    <property type="taxonomic scope" value="Eukaryota"/>
</dbReference>
<dbReference type="EMBL" id="GL984383">
    <property type="protein sequence ID" value="EGR27180.1"/>
    <property type="molecule type" value="Genomic_DNA"/>
</dbReference>
<keyword evidence="8" id="KW-0012">Acyltransferase</keyword>
<evidence type="ECO:0000313" key="8">
    <source>
        <dbReference type="EMBL" id="EGR27180.1"/>
    </source>
</evidence>
<dbReference type="SMART" id="SM00320">
    <property type="entry name" value="WD40"/>
    <property type="match status" value="5"/>
</dbReference>
<feature type="domain" description="Histone-binding protein RBBP4-like N-terminal" evidence="7">
    <location>
        <begin position="5"/>
        <end position="83"/>
    </location>
</feature>
<dbReference type="InterPro" id="IPR050459">
    <property type="entry name" value="WD_repeat_RBAP46/RBAP48/MSI1"/>
</dbReference>
<keyword evidence="8" id="KW-0808">Transferase</keyword>
<evidence type="ECO:0000256" key="3">
    <source>
        <dbReference type="ARBA" id="ARBA00022737"/>
    </source>
</evidence>
<dbReference type="PROSITE" id="PS50082">
    <property type="entry name" value="WD_REPEATS_2"/>
    <property type="match status" value="2"/>
</dbReference>
<dbReference type="Pfam" id="PF12265">
    <property type="entry name" value="CAF1C_H4-bd"/>
    <property type="match status" value="1"/>
</dbReference>
<evidence type="ECO:0000259" key="7">
    <source>
        <dbReference type="Pfam" id="PF12265"/>
    </source>
</evidence>
<dbReference type="PROSITE" id="PS50294">
    <property type="entry name" value="WD_REPEATS_REGION"/>
    <property type="match status" value="1"/>
</dbReference>
<dbReference type="SUPFAM" id="SSF50978">
    <property type="entry name" value="WD40 repeat-like"/>
    <property type="match status" value="1"/>
</dbReference>
<reference evidence="8 9" key="1">
    <citation type="submission" date="2011-07" db="EMBL/GenBank/DDBJ databases">
        <authorList>
            <person name="Coyne R."/>
            <person name="Brami D."/>
            <person name="Johnson J."/>
            <person name="Hostetler J."/>
            <person name="Hannick L."/>
            <person name="Clark T."/>
            <person name="Cassidy-Hanley D."/>
            <person name="Inman J."/>
        </authorList>
    </citation>
    <scope>NUCLEOTIDE SEQUENCE [LARGE SCALE GENOMIC DNA]</scope>
    <source>
        <strain evidence="8 9">G5</strain>
    </source>
</reference>
<dbReference type="InterPro" id="IPR015943">
    <property type="entry name" value="WD40/YVTN_repeat-like_dom_sf"/>
</dbReference>
<feature type="repeat" description="WD" evidence="6">
    <location>
        <begin position="179"/>
        <end position="211"/>
    </location>
</feature>
<dbReference type="PROSITE" id="PS00678">
    <property type="entry name" value="WD_REPEATS_1"/>
    <property type="match status" value="2"/>
</dbReference>
<evidence type="ECO:0000256" key="4">
    <source>
        <dbReference type="ARBA" id="ARBA00022853"/>
    </source>
</evidence>
<keyword evidence="5" id="KW-0539">Nucleus</keyword>
<dbReference type="GO" id="GO:0006325">
    <property type="term" value="P:chromatin organization"/>
    <property type="evidence" value="ECO:0007669"/>
    <property type="project" value="UniProtKB-KW"/>
</dbReference>
<dbReference type="InterPro" id="IPR022052">
    <property type="entry name" value="Histone-bd_RBBP4-like_N"/>
</dbReference>
<comment type="subcellular location">
    <subcellularLocation>
        <location evidence="1">Nucleus</location>
    </subcellularLocation>
</comment>
<gene>
    <name evidence="8" type="ORF">IMG5_200560</name>
</gene>
<feature type="repeat" description="WD" evidence="6">
    <location>
        <begin position="239"/>
        <end position="281"/>
    </location>
</feature>
<name>G0R5S2_ICHMU</name>
<dbReference type="GO" id="GO:0061733">
    <property type="term" value="F:protein-lysine-acetyltransferase activity"/>
    <property type="evidence" value="ECO:0007669"/>
    <property type="project" value="UniProtKB-EC"/>
</dbReference>
<dbReference type="Proteomes" id="UP000008983">
    <property type="component" value="Unassembled WGS sequence"/>
</dbReference>
<dbReference type="OrthoDB" id="427795at2759"/>